<feature type="domain" description="Carbohydrate kinase FGGY C-terminal" evidence="7">
    <location>
        <begin position="240"/>
        <end position="420"/>
    </location>
</feature>
<dbReference type="InterPro" id="IPR043129">
    <property type="entry name" value="ATPase_NBD"/>
</dbReference>
<dbReference type="InterPro" id="IPR018484">
    <property type="entry name" value="FGGY_N"/>
</dbReference>
<evidence type="ECO:0000259" key="6">
    <source>
        <dbReference type="Pfam" id="PF00370"/>
    </source>
</evidence>
<dbReference type="GO" id="GO:0005829">
    <property type="term" value="C:cytosol"/>
    <property type="evidence" value="ECO:0007669"/>
    <property type="project" value="TreeGrafter"/>
</dbReference>
<reference evidence="8 9" key="1">
    <citation type="submission" date="2018-10" db="EMBL/GenBank/DDBJ databases">
        <title>Co-occurring genomic capacity for anaerobic methane metabolism and dissimilatory sulfite reduction discovered in the Korarchaeota.</title>
        <authorList>
            <person name="Mckay L.J."/>
            <person name="Dlakic M."/>
            <person name="Fields M.W."/>
            <person name="Delmont T.O."/>
            <person name="Eren A.M."/>
            <person name="Jay Z.J."/>
            <person name="Klingelsmith K.B."/>
            <person name="Rusch D.B."/>
            <person name="Inskeep W.P."/>
        </authorList>
    </citation>
    <scope>NUCLEOTIDE SEQUENCE [LARGE SCALE GENOMIC DNA]</scope>
    <source>
        <strain evidence="8 9">WS</strain>
    </source>
</reference>
<evidence type="ECO:0000256" key="2">
    <source>
        <dbReference type="ARBA" id="ARBA00022679"/>
    </source>
</evidence>
<keyword evidence="5" id="KW-0067">ATP-binding</keyword>
<accession>A0A429G1W2</accession>
<evidence type="ECO:0000256" key="4">
    <source>
        <dbReference type="ARBA" id="ARBA00022777"/>
    </source>
</evidence>
<dbReference type="EMBL" id="RCOR01000042">
    <property type="protein sequence ID" value="RSN67758.1"/>
    <property type="molecule type" value="Genomic_DNA"/>
</dbReference>
<dbReference type="AlphaFoldDB" id="A0A429G1W2"/>
<organism evidence="8 9">
    <name type="scientific">Candidatus Korarchaeum cryptofilum</name>
    <dbReference type="NCBI Taxonomy" id="498846"/>
    <lineage>
        <taxon>Archaea</taxon>
        <taxon>Thermoproteota</taxon>
        <taxon>Candidatus Korarchaeia</taxon>
        <taxon>Candidatus Korarchaeales</taxon>
        <taxon>Candidatus Korarchaeaceae</taxon>
        <taxon>Candidatus Korarchaeum</taxon>
    </lineage>
</organism>
<keyword evidence="4 8" id="KW-0418">Kinase</keyword>
<dbReference type="InterPro" id="IPR018485">
    <property type="entry name" value="FGGY_C"/>
</dbReference>
<dbReference type="Gene3D" id="3.30.420.40">
    <property type="match status" value="2"/>
</dbReference>
<feature type="domain" description="Carbohydrate kinase FGGY N-terminal" evidence="6">
    <location>
        <begin position="2"/>
        <end position="194"/>
    </location>
</feature>
<dbReference type="InterPro" id="IPR000577">
    <property type="entry name" value="Carb_kinase_FGGY"/>
</dbReference>
<evidence type="ECO:0000256" key="3">
    <source>
        <dbReference type="ARBA" id="ARBA00022741"/>
    </source>
</evidence>
<protein>
    <submittedName>
        <fullName evidence="8">Carbohydrate kinase</fullName>
    </submittedName>
</protein>
<keyword evidence="2" id="KW-0808">Transferase</keyword>
<comment type="similarity">
    <text evidence="1">Belongs to the FGGY kinase family.</text>
</comment>
<comment type="caution">
    <text evidence="8">The sequence shown here is derived from an EMBL/GenBank/DDBJ whole genome shotgun (WGS) entry which is preliminary data.</text>
</comment>
<evidence type="ECO:0000313" key="8">
    <source>
        <dbReference type="EMBL" id="RSN67758.1"/>
    </source>
</evidence>
<dbReference type="PIRSF" id="PIRSF000538">
    <property type="entry name" value="GlpK"/>
    <property type="match status" value="1"/>
</dbReference>
<evidence type="ECO:0000313" key="9">
    <source>
        <dbReference type="Proteomes" id="UP000278149"/>
    </source>
</evidence>
<name>A0A429G1W2_9CREN</name>
<dbReference type="Pfam" id="PF00370">
    <property type="entry name" value="FGGY_N"/>
    <property type="match status" value="1"/>
</dbReference>
<dbReference type="SUPFAM" id="SSF53067">
    <property type="entry name" value="Actin-like ATPase domain"/>
    <property type="match status" value="2"/>
</dbReference>
<dbReference type="Proteomes" id="UP000278149">
    <property type="component" value="Unassembled WGS sequence"/>
</dbReference>
<dbReference type="GO" id="GO:0005524">
    <property type="term" value="F:ATP binding"/>
    <property type="evidence" value="ECO:0007669"/>
    <property type="project" value="UniProtKB-KW"/>
</dbReference>
<sequence>MIDIGTTGIKLSVYDEELRKIHYEKHILGFEQLESGFIEQDSRRLAEVVRGLSKKARELGVKKLGICTYRASVLAWRKDGSPLTNVITWMDGRGIEVISKLSMIARALKKLSGSLNTILSPDSPAVLLKWIYERMGIEKDVEDGKAFAWTLDSFLIYNLSGKFLSDSTNATLTGLIHPKDLSKIDIVFDLLKLPGVTPDVVENVADLGRFEGMDLVVSIADQQSAAVGMGVLERGKVESVHGTGSFIEAATSEFTMPKGGLIPLIILNLGGRRVYGLEGFIRSTGSTVDWLKEVGLFSSYDEMEELARMGRRKAILVPSLGGLRVPRADKLRGIITGLDLSTRRADIVSGIAWGISIHLAIIIERMRSHLGSLREPLLSAGGYSRSDSFLRRLSDLSGMRVARVKDTEASSFGVAKLLAYSDGKLSYEDLHETPEVDASFEPGMSEDERNFLIKEYSKLLEVITSCERNPFMRGSF</sequence>
<gene>
    <name evidence="8" type="ORF">D9Q81_07530</name>
</gene>
<dbReference type="GO" id="GO:0004370">
    <property type="term" value="F:glycerol kinase activity"/>
    <property type="evidence" value="ECO:0007669"/>
    <property type="project" value="TreeGrafter"/>
</dbReference>
<dbReference type="PANTHER" id="PTHR10196">
    <property type="entry name" value="SUGAR KINASE"/>
    <property type="match status" value="1"/>
</dbReference>
<keyword evidence="3" id="KW-0547">Nucleotide-binding</keyword>
<proteinExistence type="inferred from homology"/>
<dbReference type="GO" id="GO:0006071">
    <property type="term" value="P:glycerol metabolic process"/>
    <property type="evidence" value="ECO:0007669"/>
    <property type="project" value="TreeGrafter"/>
</dbReference>
<evidence type="ECO:0000259" key="7">
    <source>
        <dbReference type="Pfam" id="PF02782"/>
    </source>
</evidence>
<dbReference type="Pfam" id="PF02782">
    <property type="entry name" value="FGGY_C"/>
    <property type="match status" value="1"/>
</dbReference>
<evidence type="ECO:0000256" key="1">
    <source>
        <dbReference type="ARBA" id="ARBA00009156"/>
    </source>
</evidence>
<evidence type="ECO:0000256" key="5">
    <source>
        <dbReference type="ARBA" id="ARBA00022840"/>
    </source>
</evidence>
<dbReference type="PANTHER" id="PTHR10196:SF69">
    <property type="entry name" value="GLYCEROL KINASE"/>
    <property type="match status" value="1"/>
</dbReference>